<dbReference type="Proteomes" id="UP001500831">
    <property type="component" value="Unassembled WGS sequence"/>
</dbReference>
<dbReference type="EMBL" id="BAAAVI010000024">
    <property type="protein sequence ID" value="GAA2875502.1"/>
    <property type="molecule type" value="Genomic_DNA"/>
</dbReference>
<comment type="caution">
    <text evidence="1">The sequence shown here is derived from an EMBL/GenBank/DDBJ whole genome shotgun (WGS) entry which is preliminary data.</text>
</comment>
<keyword evidence="2" id="KW-1185">Reference proteome</keyword>
<proteinExistence type="predicted"/>
<accession>A0ABP6IG46</accession>
<dbReference type="RefSeq" id="WP_344972798.1">
    <property type="nucleotide sequence ID" value="NZ_BAAAVI010000024.1"/>
</dbReference>
<sequence>MNGEEIPAFLDSLTPIEAYIMLAYLAWCAPQRFAAAVAQVEEFRVIEASLARGAR</sequence>
<name>A0ABP6IG46_9ACTN</name>
<protein>
    <submittedName>
        <fullName evidence="1">Uncharacterized protein</fullName>
    </submittedName>
</protein>
<organism evidence="1 2">
    <name type="scientific">Streptosporangium fragile</name>
    <dbReference type="NCBI Taxonomy" id="46186"/>
    <lineage>
        <taxon>Bacteria</taxon>
        <taxon>Bacillati</taxon>
        <taxon>Actinomycetota</taxon>
        <taxon>Actinomycetes</taxon>
        <taxon>Streptosporangiales</taxon>
        <taxon>Streptosporangiaceae</taxon>
        <taxon>Streptosporangium</taxon>
    </lineage>
</organism>
<evidence type="ECO:0000313" key="2">
    <source>
        <dbReference type="Proteomes" id="UP001500831"/>
    </source>
</evidence>
<gene>
    <name evidence="1" type="ORF">GCM10010517_36410</name>
</gene>
<reference evidence="2" key="1">
    <citation type="journal article" date="2019" name="Int. J. Syst. Evol. Microbiol.">
        <title>The Global Catalogue of Microorganisms (GCM) 10K type strain sequencing project: providing services to taxonomists for standard genome sequencing and annotation.</title>
        <authorList>
            <consortium name="The Broad Institute Genomics Platform"/>
            <consortium name="The Broad Institute Genome Sequencing Center for Infectious Disease"/>
            <person name="Wu L."/>
            <person name="Ma J."/>
        </authorList>
    </citation>
    <scope>NUCLEOTIDE SEQUENCE [LARGE SCALE GENOMIC DNA]</scope>
    <source>
        <strain evidence="2">JCM 6242</strain>
    </source>
</reference>
<evidence type="ECO:0000313" key="1">
    <source>
        <dbReference type="EMBL" id="GAA2875502.1"/>
    </source>
</evidence>